<dbReference type="EMBL" id="JAVRAF010000014">
    <property type="protein sequence ID" value="MDX8305142.1"/>
    <property type="molecule type" value="Genomic_DNA"/>
</dbReference>
<reference evidence="1 3" key="1">
    <citation type="journal article" date="2023" name="Phytobiomes J">
        <title>Deciphering the key players within the bacterial microbiota associated with aerial crown gall tumors on rhododendron: Insights into the gallobiome.</title>
        <authorList>
            <person name="Kuzmanovic N."/>
            <person name="Nesme J."/>
            <person name="Wolf J."/>
            <person name="Neumann-Schaal M."/>
            <person name="Petersen J."/>
            <person name="Fernandez-Gnecco G."/>
            <person name="Sproeer C."/>
            <person name="Bunk B."/>
            <person name="Overmann J."/>
            <person name="Sorensen S.J."/>
            <person name="Idczak E."/>
            <person name="Smalla K."/>
        </authorList>
    </citation>
    <scope>NUCLEOTIDE SEQUENCE</scope>
    <source>
        <strain evidence="1">Rho-11.1</strain>
        <strain evidence="3">rho-14.1</strain>
        <strain evidence="2">Rho-14.1</strain>
    </source>
</reference>
<comment type="caution">
    <text evidence="1">The sequence shown here is derived from an EMBL/GenBank/DDBJ whole genome shotgun (WGS) entry which is preliminary data.</text>
</comment>
<gene>
    <name evidence="1" type="ORF">RMR22_23110</name>
    <name evidence="2" type="ORF">RMS29_24395</name>
</gene>
<sequence>MHTPTNTDRAAWAGEAIATYRAMRGSDEPVTDVKDLINDLLHYARLELGLSIDECEAISQNAYASMAEEMREDEE</sequence>
<dbReference type="AlphaFoldDB" id="A0AAW9FKR1"/>
<organism evidence="1">
    <name type="scientific">Agrobacterium rosae</name>
    <dbReference type="NCBI Taxonomy" id="1972867"/>
    <lineage>
        <taxon>Bacteria</taxon>
        <taxon>Pseudomonadati</taxon>
        <taxon>Pseudomonadota</taxon>
        <taxon>Alphaproteobacteria</taxon>
        <taxon>Hyphomicrobiales</taxon>
        <taxon>Rhizobiaceae</taxon>
        <taxon>Rhizobium/Agrobacterium group</taxon>
        <taxon>Agrobacterium</taxon>
    </lineage>
</organism>
<dbReference type="Proteomes" id="UP001277561">
    <property type="component" value="Unassembled WGS sequence"/>
</dbReference>
<dbReference type="EMBL" id="JAVRAD010000017">
    <property type="protein sequence ID" value="MDX8332351.1"/>
    <property type="molecule type" value="Genomic_DNA"/>
</dbReference>
<name>A0AAW9FKR1_9HYPH</name>
<proteinExistence type="predicted"/>
<evidence type="ECO:0000313" key="2">
    <source>
        <dbReference type="EMBL" id="MDX8332351.1"/>
    </source>
</evidence>
<evidence type="ECO:0000313" key="3">
    <source>
        <dbReference type="Proteomes" id="UP001277561"/>
    </source>
</evidence>
<accession>A0AAW9FKR1</accession>
<dbReference type="RefSeq" id="WP_234625062.1">
    <property type="nucleotide sequence ID" value="NZ_CP192770.1"/>
</dbReference>
<protein>
    <submittedName>
        <fullName evidence="1">Uncharacterized protein</fullName>
    </submittedName>
</protein>
<evidence type="ECO:0000313" key="1">
    <source>
        <dbReference type="EMBL" id="MDX8305142.1"/>
    </source>
</evidence>
<keyword evidence="3" id="KW-1185">Reference proteome</keyword>